<keyword evidence="3" id="KW-1185">Reference proteome</keyword>
<feature type="region of interest" description="Disordered" evidence="1">
    <location>
        <begin position="1"/>
        <end position="42"/>
    </location>
</feature>
<protein>
    <submittedName>
        <fullName evidence="2">Uncharacterized protein</fullName>
    </submittedName>
</protein>
<dbReference type="Proteomes" id="UP001063698">
    <property type="component" value="Chromosome"/>
</dbReference>
<gene>
    <name evidence="2" type="ORF">IPA_03600</name>
</gene>
<evidence type="ECO:0000313" key="3">
    <source>
        <dbReference type="Proteomes" id="UP001063698"/>
    </source>
</evidence>
<accession>A0A977PJY1</accession>
<proteinExistence type="predicted"/>
<name>A0A977PJY1_9CREN</name>
<feature type="compositionally biased region" description="Basic and acidic residues" evidence="1">
    <location>
        <begin position="28"/>
        <end position="39"/>
    </location>
</feature>
<dbReference type="KEGG" id="ipc:IPA_03600"/>
<sequence>MGVHALSYDGFRRGGRRGGRGTGRGGGPRRDRGYRRDATPKPVGDKCNPACPFFRCSQNALMYTKKYIKGRMMTVVMCRLVGDRCIGYNCQYAYCERKYLLPDGRCAWALRKEEKEEDFLKDLEEEEKEFRQMGKKVRDFDDYL</sequence>
<organism evidence="2 3">
    <name type="scientific">Ignicoccus pacificus DSM 13166</name>
    <dbReference type="NCBI Taxonomy" id="940294"/>
    <lineage>
        <taxon>Archaea</taxon>
        <taxon>Thermoproteota</taxon>
        <taxon>Thermoprotei</taxon>
        <taxon>Desulfurococcales</taxon>
        <taxon>Desulfurococcaceae</taxon>
        <taxon>Ignicoccus</taxon>
    </lineage>
</organism>
<reference evidence="2" key="1">
    <citation type="submission" date="2013-11" db="EMBL/GenBank/DDBJ databases">
        <title>Comparative genomics of Ignicoccus.</title>
        <authorList>
            <person name="Podar M."/>
        </authorList>
    </citation>
    <scope>NUCLEOTIDE SEQUENCE</scope>
    <source>
        <strain evidence="2">DSM 13166</strain>
    </source>
</reference>
<evidence type="ECO:0000313" key="2">
    <source>
        <dbReference type="EMBL" id="UXD21377.1"/>
    </source>
</evidence>
<evidence type="ECO:0000256" key="1">
    <source>
        <dbReference type="SAM" id="MobiDB-lite"/>
    </source>
</evidence>
<dbReference type="AlphaFoldDB" id="A0A977PJY1"/>
<dbReference type="EMBL" id="CP006868">
    <property type="protein sequence ID" value="UXD21377.1"/>
    <property type="molecule type" value="Genomic_DNA"/>
</dbReference>